<comment type="similarity">
    <text evidence="1">Belongs to the HMG-CoA reductase family.</text>
</comment>
<dbReference type="Proteomes" id="UP000177040">
    <property type="component" value="Unassembled WGS sequence"/>
</dbReference>
<dbReference type="GO" id="GO:0015936">
    <property type="term" value="P:coenzyme A metabolic process"/>
    <property type="evidence" value="ECO:0007669"/>
    <property type="project" value="InterPro"/>
</dbReference>
<protein>
    <recommendedName>
        <fullName evidence="2">hydroxymethylglutaryl-CoA reductase (NADPH)</fullName>
        <ecNumber evidence="2">1.1.1.34</ecNumber>
    </recommendedName>
</protein>
<gene>
    <name evidence="5" type="ORF">A2983_01325</name>
</gene>
<dbReference type="InterPro" id="IPR009029">
    <property type="entry name" value="HMG_CoA_Rdtase_sub-bd_dom_sf"/>
</dbReference>
<dbReference type="Gene3D" id="3.90.770.10">
    <property type="entry name" value="3-hydroxy-3-methylglutaryl-coenzyme A Reductase, Chain A, domain 2"/>
    <property type="match status" value="1"/>
</dbReference>
<dbReference type="Pfam" id="PF00368">
    <property type="entry name" value="HMG-CoA_red"/>
    <property type="match status" value="1"/>
</dbReference>
<keyword evidence="4" id="KW-0560">Oxidoreductase</keyword>
<dbReference type="PANTHER" id="PTHR10572">
    <property type="entry name" value="3-HYDROXY-3-METHYLGLUTARYL-COENZYME A REDUCTASE"/>
    <property type="match status" value="1"/>
</dbReference>
<keyword evidence="3" id="KW-0521">NADP</keyword>
<dbReference type="AlphaFoldDB" id="A0A1F6N2T6"/>
<dbReference type="CDD" id="cd00643">
    <property type="entry name" value="HMG-CoA_reductase_classI"/>
    <property type="match status" value="1"/>
</dbReference>
<name>A0A1F6N2T6_9BACT</name>
<evidence type="ECO:0000313" key="6">
    <source>
        <dbReference type="Proteomes" id="UP000177040"/>
    </source>
</evidence>
<reference evidence="5 6" key="1">
    <citation type="journal article" date="2016" name="Nat. Commun.">
        <title>Thousands of microbial genomes shed light on interconnected biogeochemical processes in an aquifer system.</title>
        <authorList>
            <person name="Anantharaman K."/>
            <person name="Brown C.T."/>
            <person name="Hug L.A."/>
            <person name="Sharon I."/>
            <person name="Castelle C.J."/>
            <person name="Probst A.J."/>
            <person name="Thomas B.C."/>
            <person name="Singh A."/>
            <person name="Wilkins M.J."/>
            <person name="Karaoz U."/>
            <person name="Brodie E.L."/>
            <person name="Williams K.H."/>
            <person name="Hubbard S.S."/>
            <person name="Banfield J.F."/>
        </authorList>
    </citation>
    <scope>NUCLEOTIDE SEQUENCE [LARGE SCALE GENOMIC DNA]</scope>
</reference>
<dbReference type="SUPFAM" id="SSF55035">
    <property type="entry name" value="NAD-binding domain of HMG-CoA reductase"/>
    <property type="match status" value="1"/>
</dbReference>
<dbReference type="EC" id="1.1.1.34" evidence="2"/>
<dbReference type="InterPro" id="IPR002202">
    <property type="entry name" value="HMG_CoA_Rdtase"/>
</dbReference>
<dbReference type="PANTHER" id="PTHR10572:SF24">
    <property type="entry name" value="3-HYDROXY-3-METHYLGLUTARYL-COENZYME A REDUCTASE"/>
    <property type="match status" value="1"/>
</dbReference>
<evidence type="ECO:0000256" key="4">
    <source>
        <dbReference type="ARBA" id="ARBA00023002"/>
    </source>
</evidence>
<dbReference type="InterPro" id="IPR004554">
    <property type="entry name" value="HMG_CoA_Rdtase_eu_arc"/>
</dbReference>
<dbReference type="InterPro" id="IPR023074">
    <property type="entry name" value="HMG_CoA_Rdtase_cat_sf"/>
</dbReference>
<evidence type="ECO:0000256" key="3">
    <source>
        <dbReference type="ARBA" id="ARBA00022857"/>
    </source>
</evidence>
<sequence length="385" mass="41792">MVSFNIKKDISEKGKMKQRQKLLKSMIRSDLTELFQTSLDINKVAKKNCENFIGSVEIPVGLAGPLQIQSDILPKQIIIPLATTEGALVASTNRGAKVINLSQTGKVLVKKIGMTRAPVFKCQDITAAQEFKTFLEDNFVELKKISESTSNHLKLLSFNCWTRGQYVFVRFVFDTDKAMGMNMVTIALKHVWSEYVSKKTKAELISLSGNVCADKKDSLVNRILGRGYSVEAEVFIPPEIVTEVLQTTKEKFYETHIVKNLIGSNIAGSFSQNMQAANIIAAVFLATGQDVAHVVEASQCATTVTIEGENLYVAVSLPNINLGVTGGGTWLPAQAQARKLIQEGGEIDSKQLAAAVGIGVLAGEISGLASLANNSLADAHQKFAR</sequence>
<dbReference type="EMBL" id="MFQH01000020">
    <property type="protein sequence ID" value="OGH77973.1"/>
    <property type="molecule type" value="Genomic_DNA"/>
</dbReference>
<dbReference type="InterPro" id="IPR009023">
    <property type="entry name" value="HMG_CoA_Rdtase_NAD(P)-bd_sf"/>
</dbReference>
<dbReference type="Gene3D" id="3.30.70.420">
    <property type="entry name" value="Hydroxymethylglutaryl-CoA reductase, class I/II, NAD/NADP-binding domain"/>
    <property type="match status" value="1"/>
</dbReference>
<dbReference type="PROSITE" id="PS50065">
    <property type="entry name" value="HMG_COA_REDUCTASE_4"/>
    <property type="match status" value="1"/>
</dbReference>
<organism evidence="5 6">
    <name type="scientific">Candidatus Magasanikbacteria bacterium RIFCSPLOWO2_01_FULL_40_15</name>
    <dbReference type="NCBI Taxonomy" id="1798686"/>
    <lineage>
        <taxon>Bacteria</taxon>
        <taxon>Candidatus Magasanikiibacteriota</taxon>
    </lineage>
</organism>
<dbReference type="GO" id="GO:0008299">
    <property type="term" value="P:isoprenoid biosynthetic process"/>
    <property type="evidence" value="ECO:0007669"/>
    <property type="project" value="InterPro"/>
</dbReference>
<proteinExistence type="inferred from homology"/>
<comment type="caution">
    <text evidence="5">The sequence shown here is derived from an EMBL/GenBank/DDBJ whole genome shotgun (WGS) entry which is preliminary data.</text>
</comment>
<evidence type="ECO:0000256" key="2">
    <source>
        <dbReference type="ARBA" id="ARBA00012999"/>
    </source>
</evidence>
<accession>A0A1F6N2T6</accession>
<dbReference type="GO" id="GO:0004420">
    <property type="term" value="F:hydroxymethylglutaryl-CoA reductase (NADPH) activity"/>
    <property type="evidence" value="ECO:0007669"/>
    <property type="project" value="UniProtKB-EC"/>
</dbReference>
<evidence type="ECO:0000313" key="5">
    <source>
        <dbReference type="EMBL" id="OGH77973.1"/>
    </source>
</evidence>
<dbReference type="PRINTS" id="PR00071">
    <property type="entry name" value="HMGCOARDTASE"/>
</dbReference>
<evidence type="ECO:0000256" key="1">
    <source>
        <dbReference type="ARBA" id="ARBA00007661"/>
    </source>
</evidence>
<dbReference type="SUPFAM" id="SSF56542">
    <property type="entry name" value="Substrate-binding domain of HMG-CoA reductase"/>
    <property type="match status" value="1"/>
</dbReference>